<proteinExistence type="predicted"/>
<organism evidence="1 2">
    <name type="scientific">Dictyocaulus viviparus</name>
    <name type="common">Bovine lungworm</name>
    <dbReference type="NCBI Taxonomy" id="29172"/>
    <lineage>
        <taxon>Eukaryota</taxon>
        <taxon>Metazoa</taxon>
        <taxon>Ecdysozoa</taxon>
        <taxon>Nematoda</taxon>
        <taxon>Chromadorea</taxon>
        <taxon>Rhabditida</taxon>
        <taxon>Rhabditina</taxon>
        <taxon>Rhabditomorpha</taxon>
        <taxon>Strongyloidea</taxon>
        <taxon>Metastrongylidae</taxon>
        <taxon>Dictyocaulus</taxon>
    </lineage>
</organism>
<dbReference type="Proteomes" id="UP000053766">
    <property type="component" value="Unassembled WGS sequence"/>
</dbReference>
<reference evidence="1 2" key="1">
    <citation type="submission" date="2013-11" db="EMBL/GenBank/DDBJ databases">
        <title>Draft genome of the bovine lungworm Dictyocaulus viviparus.</title>
        <authorList>
            <person name="Mitreva M."/>
        </authorList>
    </citation>
    <scope>NUCLEOTIDE SEQUENCE [LARGE SCALE GENOMIC DNA]</scope>
    <source>
        <strain evidence="1 2">HannoverDv2000</strain>
    </source>
</reference>
<evidence type="ECO:0000313" key="2">
    <source>
        <dbReference type="Proteomes" id="UP000053766"/>
    </source>
</evidence>
<sequence length="67" mass="8037">MMDFLIESSAFEKKTMYMYKKEYVVDNDFIEENNLLCKTILRYDFIAVLETTVGQIQLEQTEEIIEQ</sequence>
<gene>
    <name evidence="1" type="ORF">DICVIV_11928</name>
</gene>
<evidence type="ECO:0000313" key="1">
    <source>
        <dbReference type="EMBL" id="KJH42084.1"/>
    </source>
</evidence>
<keyword evidence="2" id="KW-1185">Reference proteome</keyword>
<protein>
    <submittedName>
        <fullName evidence="1">Uncharacterized protein</fullName>
    </submittedName>
</protein>
<accession>A0A0D8XEI9</accession>
<dbReference type="EMBL" id="KN716712">
    <property type="protein sequence ID" value="KJH42084.1"/>
    <property type="molecule type" value="Genomic_DNA"/>
</dbReference>
<dbReference type="AlphaFoldDB" id="A0A0D8XEI9"/>
<reference evidence="2" key="2">
    <citation type="journal article" date="2016" name="Sci. Rep.">
        <title>Dictyocaulus viviparus genome, variome and transcriptome elucidate lungworm biology and support future intervention.</title>
        <authorList>
            <person name="McNulty S.N."/>
            <person name="Strube C."/>
            <person name="Rosa B.A."/>
            <person name="Martin J.C."/>
            <person name="Tyagi R."/>
            <person name="Choi Y.J."/>
            <person name="Wang Q."/>
            <person name="Hallsworth Pepin K."/>
            <person name="Zhang X."/>
            <person name="Ozersky P."/>
            <person name="Wilson R.K."/>
            <person name="Sternberg P.W."/>
            <person name="Gasser R.B."/>
            <person name="Mitreva M."/>
        </authorList>
    </citation>
    <scope>NUCLEOTIDE SEQUENCE [LARGE SCALE GENOMIC DNA]</scope>
    <source>
        <strain evidence="2">HannoverDv2000</strain>
    </source>
</reference>
<name>A0A0D8XEI9_DICVI</name>